<feature type="transmembrane region" description="Helical" evidence="6">
    <location>
        <begin position="441"/>
        <end position="458"/>
    </location>
</feature>
<name>A0A7S4H845_GUITH</name>
<dbReference type="PROSITE" id="PS50850">
    <property type="entry name" value="MFS"/>
    <property type="match status" value="1"/>
</dbReference>
<dbReference type="InterPro" id="IPR020846">
    <property type="entry name" value="MFS_dom"/>
</dbReference>
<feature type="domain" description="Major facilitator superfamily (MFS) profile" evidence="7">
    <location>
        <begin position="41"/>
        <end position="463"/>
    </location>
</feature>
<feature type="transmembrane region" description="Helical" evidence="6">
    <location>
        <begin position="129"/>
        <end position="151"/>
    </location>
</feature>
<feature type="transmembrane region" description="Helical" evidence="6">
    <location>
        <begin position="412"/>
        <end position="435"/>
    </location>
</feature>
<organism evidence="8">
    <name type="scientific">Guillardia theta</name>
    <name type="common">Cryptophyte</name>
    <name type="synonym">Cryptomonas phi</name>
    <dbReference type="NCBI Taxonomy" id="55529"/>
    <lineage>
        <taxon>Eukaryota</taxon>
        <taxon>Cryptophyceae</taxon>
        <taxon>Pyrenomonadales</taxon>
        <taxon>Geminigeraceae</taxon>
        <taxon>Guillardia</taxon>
    </lineage>
</organism>
<feature type="transmembrane region" description="Helical" evidence="6">
    <location>
        <begin position="163"/>
        <end position="185"/>
    </location>
</feature>
<feature type="transmembrane region" description="Helical" evidence="6">
    <location>
        <begin position="379"/>
        <end position="400"/>
    </location>
</feature>
<dbReference type="AlphaFoldDB" id="A0A7S4H845"/>
<dbReference type="InterPro" id="IPR036259">
    <property type="entry name" value="MFS_trans_sf"/>
</dbReference>
<accession>A0A7S4H845</accession>
<gene>
    <name evidence="8" type="ORF">GTHE00462_LOCUS41</name>
</gene>
<dbReference type="SUPFAM" id="SSF103473">
    <property type="entry name" value="MFS general substrate transporter"/>
    <property type="match status" value="1"/>
</dbReference>
<evidence type="ECO:0000256" key="1">
    <source>
        <dbReference type="ARBA" id="ARBA00004141"/>
    </source>
</evidence>
<feature type="transmembrane region" description="Helical" evidence="6">
    <location>
        <begin position="354"/>
        <end position="373"/>
    </location>
</feature>
<evidence type="ECO:0000256" key="6">
    <source>
        <dbReference type="SAM" id="Phobius"/>
    </source>
</evidence>
<evidence type="ECO:0000313" key="8">
    <source>
        <dbReference type="EMBL" id="CAE2190730.1"/>
    </source>
</evidence>
<evidence type="ECO:0000256" key="5">
    <source>
        <dbReference type="ARBA" id="ARBA00023136"/>
    </source>
</evidence>
<evidence type="ECO:0000256" key="4">
    <source>
        <dbReference type="ARBA" id="ARBA00022989"/>
    </source>
</evidence>
<feature type="transmembrane region" description="Helical" evidence="6">
    <location>
        <begin position="191"/>
        <end position="213"/>
    </location>
</feature>
<dbReference type="PANTHER" id="PTHR23511:SF34">
    <property type="entry name" value="SYNAPTIC VESICLE GLYCOPROTEIN 2"/>
    <property type="match status" value="1"/>
</dbReference>
<keyword evidence="4 6" id="KW-1133">Transmembrane helix</keyword>
<keyword evidence="2" id="KW-0813">Transport</keyword>
<dbReference type="GO" id="GO:0016020">
    <property type="term" value="C:membrane"/>
    <property type="evidence" value="ECO:0007669"/>
    <property type="project" value="UniProtKB-SubCell"/>
</dbReference>
<protein>
    <recommendedName>
        <fullName evidence="7">Major facilitator superfamily (MFS) profile domain-containing protein</fullName>
    </recommendedName>
</protein>
<keyword evidence="5 6" id="KW-0472">Membrane</keyword>
<dbReference type="Pfam" id="PF00083">
    <property type="entry name" value="Sugar_tr"/>
    <property type="match status" value="1"/>
</dbReference>
<dbReference type="GO" id="GO:0022857">
    <property type="term" value="F:transmembrane transporter activity"/>
    <property type="evidence" value="ECO:0007669"/>
    <property type="project" value="InterPro"/>
</dbReference>
<reference evidence="8" key="1">
    <citation type="submission" date="2021-01" db="EMBL/GenBank/DDBJ databases">
        <authorList>
            <person name="Corre E."/>
            <person name="Pelletier E."/>
            <person name="Niang G."/>
            <person name="Scheremetjew M."/>
            <person name="Finn R."/>
            <person name="Kale V."/>
            <person name="Holt S."/>
            <person name="Cochrane G."/>
            <person name="Meng A."/>
            <person name="Brown T."/>
            <person name="Cohen L."/>
        </authorList>
    </citation>
    <scope>NUCLEOTIDE SEQUENCE</scope>
    <source>
        <strain evidence="8">CCMP 2712</strain>
    </source>
</reference>
<evidence type="ECO:0000256" key="3">
    <source>
        <dbReference type="ARBA" id="ARBA00022692"/>
    </source>
</evidence>
<feature type="transmembrane region" description="Helical" evidence="6">
    <location>
        <begin position="325"/>
        <end position="347"/>
    </location>
</feature>
<feature type="transmembrane region" description="Helical" evidence="6">
    <location>
        <begin position="283"/>
        <end position="305"/>
    </location>
</feature>
<comment type="subcellular location">
    <subcellularLocation>
        <location evidence="1">Membrane</location>
        <topology evidence="1">Multi-pass membrane protein</topology>
    </subcellularLocation>
</comment>
<proteinExistence type="predicted"/>
<feature type="transmembrane region" description="Helical" evidence="6">
    <location>
        <begin position="105"/>
        <end position="123"/>
    </location>
</feature>
<evidence type="ECO:0000256" key="2">
    <source>
        <dbReference type="ARBA" id="ARBA00022448"/>
    </source>
</evidence>
<dbReference type="InterPro" id="IPR005828">
    <property type="entry name" value="MFS_sugar_transport-like"/>
</dbReference>
<keyword evidence="3 6" id="KW-0812">Transmembrane</keyword>
<dbReference type="PANTHER" id="PTHR23511">
    <property type="entry name" value="SYNAPTIC VESICLE GLYCOPROTEIN 2"/>
    <property type="match status" value="1"/>
</dbReference>
<evidence type="ECO:0000259" key="7">
    <source>
        <dbReference type="PROSITE" id="PS50850"/>
    </source>
</evidence>
<sequence>MQDNDWLCMQDRAEQEDASNQPVDYEDVLEEIGISPAQWAMFITCGLSNAVDALEVMSLSYIIPELQPQYPSSINGSLGASVFCGMLLGGLVGGEAGDEVGRKPVLLASLGLNFVFTLLFALAEPSWALIAARFVTGLGVGASVPSLFCMAAEIAPSSRRGAMVSLVASFWVVGCILTSLLAWLVIPTSGWRIFIASCAAVPFLCFLLVLVLVSESPRFLMKKGRSDEAMEVVRKFAASSSRELGGELGGELGMQQSMISDRVDVWHNLTELVMSERLKLRSLLLSFLWVGISFGWYGLELWVPTLLEKMGVRMCWDAEDKHKCLYQSSLVVSLANVPGLVLVTAFVDGVGRDKMLVGSLLLSSLSVLSILLVDSKVLSGLMFCSFTMFSVMAWNIVDIVSTELFPTSLRGLAMGCFTALGRVSAAAAQVAFASMEPQPSLLLASSLLILSAIASFFLPELSRARLEE</sequence>
<dbReference type="Gene3D" id="1.20.1250.20">
    <property type="entry name" value="MFS general substrate transporter like domains"/>
    <property type="match status" value="2"/>
</dbReference>
<dbReference type="EMBL" id="HBKN01000046">
    <property type="protein sequence ID" value="CAE2190730.1"/>
    <property type="molecule type" value="Transcribed_RNA"/>
</dbReference>